<dbReference type="Proteomes" id="UP000823865">
    <property type="component" value="Unassembled WGS sequence"/>
</dbReference>
<dbReference type="Gene3D" id="3.30.160.250">
    <property type="match status" value="1"/>
</dbReference>
<evidence type="ECO:0000313" key="2">
    <source>
        <dbReference type="Proteomes" id="UP000823865"/>
    </source>
</evidence>
<dbReference type="InterPro" id="IPR035069">
    <property type="entry name" value="TTHA1013/TTHA0281-like"/>
</dbReference>
<evidence type="ECO:0008006" key="3">
    <source>
        <dbReference type="Google" id="ProtNLM"/>
    </source>
</evidence>
<comment type="caution">
    <text evidence="1">The sequence shown here is derived from an EMBL/GenBank/DDBJ whole genome shotgun (WGS) entry which is preliminary data.</text>
</comment>
<evidence type="ECO:0000313" key="1">
    <source>
        <dbReference type="EMBL" id="MBU3854618.1"/>
    </source>
</evidence>
<reference evidence="1" key="1">
    <citation type="journal article" date="2021" name="PeerJ">
        <title>Extensive microbial diversity within the chicken gut microbiome revealed by metagenomics and culture.</title>
        <authorList>
            <person name="Gilroy R."/>
            <person name="Ravi A."/>
            <person name="Getino M."/>
            <person name="Pursley I."/>
            <person name="Horton D.L."/>
            <person name="Alikhan N.F."/>
            <person name="Baker D."/>
            <person name="Gharbi K."/>
            <person name="Hall N."/>
            <person name="Watson M."/>
            <person name="Adriaenssens E.M."/>
            <person name="Foster-Nyarko E."/>
            <person name="Jarju S."/>
            <person name="Secka A."/>
            <person name="Antonio M."/>
            <person name="Oren A."/>
            <person name="Chaudhuri R.R."/>
            <person name="La Ragione R."/>
            <person name="Hildebrand F."/>
            <person name="Pallen M.J."/>
        </authorList>
    </citation>
    <scope>NUCLEOTIDE SEQUENCE</scope>
    <source>
        <strain evidence="1">G3-2149</strain>
    </source>
</reference>
<reference evidence="1" key="2">
    <citation type="submission" date="2021-04" db="EMBL/GenBank/DDBJ databases">
        <authorList>
            <person name="Gilroy R."/>
        </authorList>
    </citation>
    <scope>NUCLEOTIDE SEQUENCE</scope>
    <source>
        <strain evidence="1">G3-2149</strain>
    </source>
</reference>
<dbReference type="SUPFAM" id="SSF143100">
    <property type="entry name" value="TTHA1013/TTHA0281-like"/>
    <property type="match status" value="1"/>
</dbReference>
<gene>
    <name evidence="1" type="ORF">H9789_12540</name>
</gene>
<organism evidence="1 2">
    <name type="scientific">Candidatus Paraprevotella stercoravium</name>
    <dbReference type="NCBI Taxonomy" id="2838725"/>
    <lineage>
        <taxon>Bacteria</taxon>
        <taxon>Pseudomonadati</taxon>
        <taxon>Bacteroidota</taxon>
        <taxon>Bacteroidia</taxon>
        <taxon>Bacteroidales</taxon>
        <taxon>Prevotellaceae</taxon>
        <taxon>Paraprevotella</taxon>
    </lineage>
</organism>
<dbReference type="AlphaFoldDB" id="A0A9E2LDV0"/>
<protein>
    <recommendedName>
        <fullName evidence="3">Transcriptional regulator</fullName>
    </recommendedName>
</protein>
<sequence length="128" mass="14361">MTKITRKEQYEWAVKKVEGLLNLVTDTTPPEDPNRIELELLSNLVADYSEEHFAAQTVEVIIENAGSNLSAYIKDAPIITVGNSIKEIIGNIKEAINLYLEENPNPCDALKGNFTLEFKINAETFLNH</sequence>
<proteinExistence type="predicted"/>
<dbReference type="EMBL" id="JAHLFU010000258">
    <property type="protein sequence ID" value="MBU3854618.1"/>
    <property type="molecule type" value="Genomic_DNA"/>
</dbReference>
<accession>A0A9E2LDV0</accession>
<name>A0A9E2LDV0_9BACT</name>